<dbReference type="AlphaFoldDB" id="A0A939C1M8"/>
<dbReference type="InterPro" id="IPR041113">
    <property type="entry name" value="Heliorhodopsin"/>
</dbReference>
<keyword evidence="1" id="KW-0472">Membrane</keyword>
<dbReference type="Pfam" id="PF18761">
    <property type="entry name" value="Heliorhodopsin"/>
    <property type="match status" value="1"/>
</dbReference>
<dbReference type="Proteomes" id="UP000663801">
    <property type="component" value="Unassembled WGS sequence"/>
</dbReference>
<reference evidence="2" key="1">
    <citation type="submission" date="2021-01" db="EMBL/GenBank/DDBJ databases">
        <title>KCTC 19127 draft genome.</title>
        <authorList>
            <person name="An D."/>
        </authorList>
    </citation>
    <scope>NUCLEOTIDE SEQUENCE</scope>
    <source>
        <strain evidence="2">KCTC 19127</strain>
    </source>
</reference>
<protein>
    <submittedName>
        <fullName evidence="2">Uncharacterized protein</fullName>
    </submittedName>
</protein>
<name>A0A939C1M8_9ACTN</name>
<evidence type="ECO:0000313" key="3">
    <source>
        <dbReference type="Proteomes" id="UP000663801"/>
    </source>
</evidence>
<evidence type="ECO:0000256" key="1">
    <source>
        <dbReference type="SAM" id="Phobius"/>
    </source>
</evidence>
<evidence type="ECO:0000313" key="2">
    <source>
        <dbReference type="EMBL" id="MBM9475156.1"/>
    </source>
</evidence>
<feature type="transmembrane region" description="Helical" evidence="1">
    <location>
        <begin position="77"/>
        <end position="95"/>
    </location>
</feature>
<keyword evidence="1" id="KW-1133">Transmembrane helix</keyword>
<keyword evidence="1" id="KW-0812">Transmembrane</keyword>
<sequence length="96" mass="10053">MAILVLGGGFAVTVTSSYPSGPPGSTPNPPSGLFDIAVGPAVAVFLFLAAVDHLLTATAARSVYERDLRRGINRFRWLEYSVSSTIMIVLIGSISA</sequence>
<accession>A0A939C1M8</accession>
<proteinExistence type="predicted"/>
<dbReference type="EMBL" id="JAERWL010000002">
    <property type="protein sequence ID" value="MBM9475156.1"/>
    <property type="molecule type" value="Genomic_DNA"/>
</dbReference>
<organism evidence="2 3">
    <name type="scientific">Nakamurella flavida</name>
    <dbReference type="NCBI Taxonomy" id="363630"/>
    <lineage>
        <taxon>Bacteria</taxon>
        <taxon>Bacillati</taxon>
        <taxon>Actinomycetota</taxon>
        <taxon>Actinomycetes</taxon>
        <taxon>Nakamurellales</taxon>
        <taxon>Nakamurellaceae</taxon>
        <taxon>Nakamurella</taxon>
    </lineage>
</organism>
<comment type="caution">
    <text evidence="2">The sequence shown here is derived from an EMBL/GenBank/DDBJ whole genome shotgun (WGS) entry which is preliminary data.</text>
</comment>
<keyword evidence="3" id="KW-1185">Reference proteome</keyword>
<feature type="transmembrane region" description="Helical" evidence="1">
    <location>
        <begin position="33"/>
        <end position="56"/>
    </location>
</feature>
<gene>
    <name evidence="2" type="ORF">JL107_01730</name>
</gene>